<keyword evidence="7 9" id="KW-0460">Magnesium</keyword>
<dbReference type="GO" id="GO:0051607">
    <property type="term" value="P:defense response to virus"/>
    <property type="evidence" value="ECO:0007669"/>
    <property type="project" value="UniProtKB-UniRule"/>
</dbReference>
<dbReference type="GO" id="GO:0046872">
    <property type="term" value="F:metal ion binding"/>
    <property type="evidence" value="ECO:0007669"/>
    <property type="project" value="UniProtKB-UniRule"/>
</dbReference>
<dbReference type="InterPro" id="IPR021127">
    <property type="entry name" value="CRISPR_associated_Cas2"/>
</dbReference>
<evidence type="ECO:0000256" key="2">
    <source>
        <dbReference type="ARBA" id="ARBA00009959"/>
    </source>
</evidence>
<evidence type="ECO:0000313" key="10">
    <source>
        <dbReference type="EMBL" id="GBR74836.1"/>
    </source>
</evidence>
<keyword evidence="11" id="KW-1185">Reference proteome</keyword>
<evidence type="ECO:0000256" key="8">
    <source>
        <dbReference type="ARBA" id="ARBA00023118"/>
    </source>
</evidence>
<comment type="subunit">
    <text evidence="9">Homodimer, forms a heterotetramer with a Cas1 homodimer.</text>
</comment>
<evidence type="ECO:0000256" key="6">
    <source>
        <dbReference type="ARBA" id="ARBA00022801"/>
    </source>
</evidence>
<proteinExistence type="inferred from homology"/>
<keyword evidence="5 9" id="KW-0255">Endonuclease</keyword>
<name>A0A388TD49_TERA1</name>
<dbReference type="Proteomes" id="UP000269352">
    <property type="component" value="Unassembled WGS sequence"/>
</dbReference>
<dbReference type="GO" id="GO:0016787">
    <property type="term" value="F:hydrolase activity"/>
    <property type="evidence" value="ECO:0007669"/>
    <property type="project" value="UniProtKB-KW"/>
</dbReference>
<sequence>MGWFLVCFDLPTASKKDRRQAYHFRRCLLKQGYSMVQRSMYSRSYYNAERAEQFINNIKAIAPASGDIQMLTLTEQQWEQIVYIGKPGYQNSKYKQEPAQPIAEQITFW</sequence>
<dbReference type="Pfam" id="PF09827">
    <property type="entry name" value="CRISPR_Cas2"/>
    <property type="match status" value="1"/>
</dbReference>
<keyword evidence="6 9" id="KW-0378">Hydrolase</keyword>
<keyword evidence="8 9" id="KW-0051">Antiviral defense</keyword>
<evidence type="ECO:0000313" key="11">
    <source>
        <dbReference type="Proteomes" id="UP000269352"/>
    </source>
</evidence>
<evidence type="ECO:0000256" key="5">
    <source>
        <dbReference type="ARBA" id="ARBA00022759"/>
    </source>
</evidence>
<dbReference type="EMBL" id="BGZN01000093">
    <property type="protein sequence ID" value="GBR74836.1"/>
    <property type="molecule type" value="Genomic_DNA"/>
</dbReference>
<reference evidence="10 11" key="1">
    <citation type="journal article" date="2019" name="ISME J.">
        <title>Genome analyses of uncultured TG2/ZB3 bacteria in 'Margulisbacteria' specifically attached to ectosymbiotic spirochetes of protists in the termite gut.</title>
        <authorList>
            <person name="Utami Y.D."/>
            <person name="Kuwahara H."/>
            <person name="Igai K."/>
            <person name="Murakami T."/>
            <person name="Sugaya K."/>
            <person name="Morikawa T."/>
            <person name="Nagura Y."/>
            <person name="Yuki M."/>
            <person name="Deevong P."/>
            <person name="Inoue T."/>
            <person name="Kihara K."/>
            <person name="Lo N."/>
            <person name="Yamada A."/>
            <person name="Ohkuma M."/>
            <person name="Hongoh Y."/>
        </authorList>
    </citation>
    <scope>NUCLEOTIDE SEQUENCE [LARGE SCALE GENOMIC DNA]</scope>
    <source>
        <strain evidence="10">NkOx7-01</strain>
    </source>
</reference>
<gene>
    <name evidence="9 10" type="primary">cas2</name>
    <name evidence="10" type="ORF">NO1_1943</name>
</gene>
<dbReference type="EC" id="3.1.-.-" evidence="9"/>
<dbReference type="Gene3D" id="3.30.70.240">
    <property type="match status" value="1"/>
</dbReference>
<keyword evidence="4 9" id="KW-0479">Metal-binding</keyword>
<feature type="binding site" evidence="9">
    <location>
        <position position="9"/>
    </location>
    <ligand>
        <name>Mg(2+)</name>
        <dbReference type="ChEBI" id="CHEBI:18420"/>
        <note>catalytic</note>
    </ligand>
</feature>
<protein>
    <recommendedName>
        <fullName evidence="9">CRISPR-associated endoribonuclease Cas2</fullName>
        <ecNumber evidence="9">3.1.-.-</ecNumber>
    </recommendedName>
</protein>
<comment type="function">
    <text evidence="9">CRISPR (clustered regularly interspaced short palindromic repeat), is an adaptive immune system that provides protection against mobile genetic elements (viruses, transposable elements and conjugative plasmids). CRISPR clusters contain sequences complementary to antecedent mobile elements and target invading nucleic acids. CRISPR clusters are transcribed and processed into CRISPR RNA (crRNA). Functions as a ssRNA-specific endoribonuclease. Involved in the integration of spacer DNA into the CRISPR cassette.</text>
</comment>
<dbReference type="InterPro" id="IPR019199">
    <property type="entry name" value="Virulence_VapD/CRISPR_Cas2"/>
</dbReference>
<comment type="cofactor">
    <cofactor evidence="1 9">
        <name>Mg(2+)</name>
        <dbReference type="ChEBI" id="CHEBI:18420"/>
    </cofactor>
</comment>
<evidence type="ECO:0000256" key="7">
    <source>
        <dbReference type="ARBA" id="ARBA00022842"/>
    </source>
</evidence>
<evidence type="ECO:0000256" key="1">
    <source>
        <dbReference type="ARBA" id="ARBA00001946"/>
    </source>
</evidence>
<dbReference type="GO" id="GO:0043571">
    <property type="term" value="P:maintenance of CRISPR repeat elements"/>
    <property type="evidence" value="ECO:0007669"/>
    <property type="project" value="UniProtKB-UniRule"/>
</dbReference>
<accession>A0A388TD49</accession>
<dbReference type="HAMAP" id="MF_01471">
    <property type="entry name" value="Cas2"/>
    <property type="match status" value="1"/>
</dbReference>
<keyword evidence="3 9" id="KW-0540">Nuclease</keyword>
<comment type="similarity">
    <text evidence="2 9">Belongs to the CRISPR-associated endoribonuclease Cas2 protein family.</text>
</comment>
<dbReference type="GO" id="GO:0004521">
    <property type="term" value="F:RNA endonuclease activity"/>
    <property type="evidence" value="ECO:0007669"/>
    <property type="project" value="InterPro"/>
</dbReference>
<dbReference type="AlphaFoldDB" id="A0A388TD49"/>
<evidence type="ECO:0000256" key="3">
    <source>
        <dbReference type="ARBA" id="ARBA00022722"/>
    </source>
</evidence>
<dbReference type="SUPFAM" id="SSF143430">
    <property type="entry name" value="TTP0101/SSO1404-like"/>
    <property type="match status" value="1"/>
</dbReference>
<evidence type="ECO:0000256" key="9">
    <source>
        <dbReference type="HAMAP-Rule" id="MF_01471"/>
    </source>
</evidence>
<organism evidence="10 11">
    <name type="scientific">Termititenax aidoneus</name>
    <dbReference type="NCBI Taxonomy" id="2218524"/>
    <lineage>
        <taxon>Bacteria</taxon>
        <taxon>Bacillati</taxon>
        <taxon>Candidatus Margulisiibacteriota</taxon>
        <taxon>Candidatus Termititenacia</taxon>
        <taxon>Candidatus Termititenacales</taxon>
        <taxon>Candidatus Termititenacaceae</taxon>
        <taxon>Candidatus Termititenax</taxon>
    </lineage>
</organism>
<evidence type="ECO:0000256" key="4">
    <source>
        <dbReference type="ARBA" id="ARBA00022723"/>
    </source>
</evidence>
<dbReference type="NCBIfam" id="TIGR01573">
    <property type="entry name" value="cas2"/>
    <property type="match status" value="1"/>
</dbReference>
<comment type="caution">
    <text evidence="10">The sequence shown here is derived from an EMBL/GenBank/DDBJ whole genome shotgun (WGS) entry which is preliminary data.</text>
</comment>